<comment type="caution">
    <text evidence="2">The sequence shown here is derived from an EMBL/GenBank/DDBJ whole genome shotgun (WGS) entry which is preliminary data.</text>
</comment>
<dbReference type="Proteomes" id="UP000019812">
    <property type="component" value="Unassembled WGS sequence"/>
</dbReference>
<reference evidence="2 3" key="1">
    <citation type="submission" date="2014-07" db="EMBL/GenBank/DDBJ databases">
        <title>Expanding our view of genomic diversity in Candidatus Accumulibacter clades.</title>
        <authorList>
            <person name="Skennerton C.T."/>
            <person name="Barr J.J."/>
            <person name="Slater F.R."/>
            <person name="Bond P.L."/>
            <person name="Tyson G.W."/>
        </authorList>
    </citation>
    <scope>NUCLEOTIDE SEQUENCE [LARGE SCALE GENOMIC DNA]</scope>
    <source>
        <strain evidence="3">SK-01</strain>
    </source>
</reference>
<dbReference type="AlphaFoldDB" id="A0A084Y2H6"/>
<organism evidence="2 3">
    <name type="scientific">Candidatus Accumulibacter vicinus</name>
    <dbReference type="NCBI Taxonomy" id="2954382"/>
    <lineage>
        <taxon>Bacteria</taxon>
        <taxon>Pseudomonadati</taxon>
        <taxon>Pseudomonadota</taxon>
        <taxon>Betaproteobacteria</taxon>
        <taxon>Candidatus Accumulibacter</taxon>
    </lineage>
</organism>
<protein>
    <submittedName>
        <fullName evidence="2">Uncharacterized protein</fullName>
    </submittedName>
</protein>
<proteinExistence type="predicted"/>
<evidence type="ECO:0000256" key="1">
    <source>
        <dbReference type="SAM" id="MobiDB-lite"/>
    </source>
</evidence>
<accession>A0A084Y2H6</accession>
<dbReference type="EMBL" id="JDSS02000019">
    <property type="protein sequence ID" value="KFB68920.1"/>
    <property type="molecule type" value="Genomic_DNA"/>
</dbReference>
<name>A0A084Y2H6_9PROT</name>
<feature type="region of interest" description="Disordered" evidence="1">
    <location>
        <begin position="1"/>
        <end position="46"/>
    </location>
</feature>
<evidence type="ECO:0000313" key="3">
    <source>
        <dbReference type="Proteomes" id="UP000019812"/>
    </source>
</evidence>
<sequence>MIGAAVGPTARDNAPAPAPSKPLAIAAPPSIDGTDSATVCPMTDGF</sequence>
<evidence type="ECO:0000313" key="2">
    <source>
        <dbReference type="EMBL" id="KFB68920.1"/>
    </source>
</evidence>
<gene>
    <name evidence="2" type="ORF">CAPSK01_001775</name>
</gene>